<protein>
    <submittedName>
        <fullName evidence="2">Uncharacterized protein</fullName>
    </submittedName>
</protein>
<evidence type="ECO:0000256" key="1">
    <source>
        <dbReference type="SAM" id="MobiDB-lite"/>
    </source>
</evidence>
<accession>A0A9P9ASC4</accession>
<reference evidence="2 3" key="1">
    <citation type="journal article" date="2021" name="Nat. Commun.">
        <title>Genetic determinants of endophytism in the Arabidopsis root mycobiome.</title>
        <authorList>
            <person name="Mesny F."/>
            <person name="Miyauchi S."/>
            <person name="Thiergart T."/>
            <person name="Pickel B."/>
            <person name="Atanasova L."/>
            <person name="Karlsson M."/>
            <person name="Huettel B."/>
            <person name="Barry K.W."/>
            <person name="Haridas S."/>
            <person name="Chen C."/>
            <person name="Bauer D."/>
            <person name="Andreopoulos W."/>
            <person name="Pangilinan J."/>
            <person name="LaButti K."/>
            <person name="Riley R."/>
            <person name="Lipzen A."/>
            <person name="Clum A."/>
            <person name="Drula E."/>
            <person name="Henrissat B."/>
            <person name="Kohler A."/>
            <person name="Grigoriev I.V."/>
            <person name="Martin F.M."/>
            <person name="Hacquard S."/>
        </authorList>
    </citation>
    <scope>NUCLEOTIDE SEQUENCE [LARGE SCALE GENOMIC DNA]</scope>
    <source>
        <strain evidence="2 3">MPI-CAGE-CH-0241</strain>
    </source>
</reference>
<dbReference type="AlphaFoldDB" id="A0A9P9ASC4"/>
<dbReference type="Proteomes" id="UP000777438">
    <property type="component" value="Unassembled WGS sequence"/>
</dbReference>
<feature type="region of interest" description="Disordered" evidence="1">
    <location>
        <begin position="93"/>
        <end position="152"/>
    </location>
</feature>
<dbReference type="EMBL" id="JAGPYM010000005">
    <property type="protein sequence ID" value="KAH6894317.1"/>
    <property type="molecule type" value="Genomic_DNA"/>
</dbReference>
<sequence>MATIIASRPRAILRTAIHMKSNDAHEFSVTSKQKSVAPTVVWAKQDLDFEMDLEEGEIREDPYDTHLPRPTFSDIKNKRRSYADVCDYRVTPRSVPFDPSNARDIPQNLPSRSGSVASGANIIPMNSETNSQSYPDNYRPSPSSRGDSSYDDRRSFCGYGNFSRNSRRESWSTASYSASAPDRSRNRMGRPKRRDSRLSEASFARSMQAYSDLSLGNPVQTWMRHTDRTWEFGDLKMGMIVSAPCHTQARWDLVDPADEHISFTEFGAVHSKYRKMLIVGDWNEHYDCLPLYSYNGRGLQDREDYADEYMHIRAVERDHGGFEENHEPLKATRDIHWPFTSGFINNCTVLKLTERISLQRTDKCSLEGHLTEASLARVKNALVMQEHTKVFGRVRL</sequence>
<keyword evidence="3" id="KW-1185">Reference proteome</keyword>
<feature type="compositionally biased region" description="Polar residues" evidence="1">
    <location>
        <begin position="108"/>
        <end position="135"/>
    </location>
</feature>
<feature type="compositionally biased region" description="Low complexity" evidence="1">
    <location>
        <begin position="138"/>
        <end position="147"/>
    </location>
</feature>
<feature type="region of interest" description="Disordered" evidence="1">
    <location>
        <begin position="170"/>
        <end position="201"/>
    </location>
</feature>
<gene>
    <name evidence="2" type="ORF">B0T10DRAFT_558461</name>
</gene>
<evidence type="ECO:0000313" key="2">
    <source>
        <dbReference type="EMBL" id="KAH6894317.1"/>
    </source>
</evidence>
<evidence type="ECO:0000313" key="3">
    <source>
        <dbReference type="Proteomes" id="UP000777438"/>
    </source>
</evidence>
<name>A0A9P9ASC4_9HYPO</name>
<proteinExistence type="predicted"/>
<comment type="caution">
    <text evidence="2">The sequence shown here is derived from an EMBL/GenBank/DDBJ whole genome shotgun (WGS) entry which is preliminary data.</text>
</comment>
<dbReference type="OrthoDB" id="3438983at2759"/>
<feature type="compositionally biased region" description="Basic residues" evidence="1">
    <location>
        <begin position="186"/>
        <end position="195"/>
    </location>
</feature>
<organism evidence="2 3">
    <name type="scientific">Thelonectria olida</name>
    <dbReference type="NCBI Taxonomy" id="1576542"/>
    <lineage>
        <taxon>Eukaryota</taxon>
        <taxon>Fungi</taxon>
        <taxon>Dikarya</taxon>
        <taxon>Ascomycota</taxon>
        <taxon>Pezizomycotina</taxon>
        <taxon>Sordariomycetes</taxon>
        <taxon>Hypocreomycetidae</taxon>
        <taxon>Hypocreales</taxon>
        <taxon>Nectriaceae</taxon>
        <taxon>Thelonectria</taxon>
    </lineage>
</organism>